<dbReference type="Proteomes" id="UP001459277">
    <property type="component" value="Unassembled WGS sequence"/>
</dbReference>
<dbReference type="Pfam" id="PF14111">
    <property type="entry name" value="DUF4283"/>
    <property type="match status" value="1"/>
</dbReference>
<reference evidence="2 3" key="1">
    <citation type="submission" date="2024-01" db="EMBL/GenBank/DDBJ databases">
        <title>A telomere-to-telomere, gap-free genome of sweet tea (Lithocarpus litseifolius).</title>
        <authorList>
            <person name="Zhou J."/>
        </authorList>
    </citation>
    <scope>NUCLEOTIDE SEQUENCE [LARGE SCALE GENOMIC DNA]</scope>
    <source>
        <strain evidence="2">Zhou-2022a</strain>
        <tissue evidence="2">Leaf</tissue>
    </source>
</reference>
<sequence length="195" mass="22555">MEDLAEKWNSLSLSEKEKTGFVLPRDQQTREFMLAARFLTPRFLNMEIVARTFKQLWRSMNGFKIRNQKDHRVLFVFDNLGAVDQILKNQPWSFNKHLVMLQWYNSDTSADLLHWRMEGKYGSVSSTSVCLIFASGVDHSDKECELWIGSKGTLKPEQQQFNSSLKAALYTTAGKDTIYVPGYYELRKPKARASS</sequence>
<proteinExistence type="predicted"/>
<evidence type="ECO:0000313" key="2">
    <source>
        <dbReference type="EMBL" id="KAK9993551.1"/>
    </source>
</evidence>
<protein>
    <recommendedName>
        <fullName evidence="1">DUF4283 domain-containing protein</fullName>
    </recommendedName>
</protein>
<feature type="domain" description="DUF4283" evidence="1">
    <location>
        <begin position="34"/>
        <end position="109"/>
    </location>
</feature>
<accession>A0AAW2C774</accession>
<gene>
    <name evidence="2" type="ORF">SO802_023254</name>
</gene>
<comment type="caution">
    <text evidence="2">The sequence shown here is derived from an EMBL/GenBank/DDBJ whole genome shotgun (WGS) entry which is preliminary data.</text>
</comment>
<dbReference type="InterPro" id="IPR025558">
    <property type="entry name" value="DUF4283"/>
</dbReference>
<organism evidence="2 3">
    <name type="scientific">Lithocarpus litseifolius</name>
    <dbReference type="NCBI Taxonomy" id="425828"/>
    <lineage>
        <taxon>Eukaryota</taxon>
        <taxon>Viridiplantae</taxon>
        <taxon>Streptophyta</taxon>
        <taxon>Embryophyta</taxon>
        <taxon>Tracheophyta</taxon>
        <taxon>Spermatophyta</taxon>
        <taxon>Magnoliopsida</taxon>
        <taxon>eudicotyledons</taxon>
        <taxon>Gunneridae</taxon>
        <taxon>Pentapetalae</taxon>
        <taxon>rosids</taxon>
        <taxon>fabids</taxon>
        <taxon>Fagales</taxon>
        <taxon>Fagaceae</taxon>
        <taxon>Lithocarpus</taxon>
    </lineage>
</organism>
<dbReference type="AlphaFoldDB" id="A0AAW2C774"/>
<dbReference type="EMBL" id="JAZDWU010000008">
    <property type="protein sequence ID" value="KAK9993551.1"/>
    <property type="molecule type" value="Genomic_DNA"/>
</dbReference>
<name>A0AAW2C774_9ROSI</name>
<evidence type="ECO:0000313" key="3">
    <source>
        <dbReference type="Proteomes" id="UP001459277"/>
    </source>
</evidence>
<keyword evidence="3" id="KW-1185">Reference proteome</keyword>
<evidence type="ECO:0000259" key="1">
    <source>
        <dbReference type="Pfam" id="PF14111"/>
    </source>
</evidence>